<keyword evidence="2" id="KW-0732">Signal</keyword>
<feature type="compositionally biased region" description="Low complexity" evidence="1">
    <location>
        <begin position="44"/>
        <end position="60"/>
    </location>
</feature>
<dbReference type="Pfam" id="PF05239">
    <property type="entry name" value="PRC"/>
    <property type="match status" value="1"/>
</dbReference>
<evidence type="ECO:0000313" key="5">
    <source>
        <dbReference type="Proteomes" id="UP000601990"/>
    </source>
</evidence>
<feature type="region of interest" description="Disordered" evidence="1">
    <location>
        <begin position="27"/>
        <end position="82"/>
    </location>
</feature>
<evidence type="ECO:0000256" key="1">
    <source>
        <dbReference type="SAM" id="MobiDB-lite"/>
    </source>
</evidence>
<keyword evidence="5" id="KW-1185">Reference proteome</keyword>
<dbReference type="InterPro" id="IPR027275">
    <property type="entry name" value="PRC-brl_dom"/>
</dbReference>
<dbReference type="RefSeq" id="WP_169199606.1">
    <property type="nucleotide sequence ID" value="NZ_WTVH02000010.1"/>
</dbReference>
<sequence length="215" mass="22841">MNPIYRKSLIASAIAVFVASPVWAEGDKSYKSSESGTSQQMNQSGTTGAAAGTGSTAAATQLQNMTPRELEGKEVVSQTGKDIGSVKEVVRSRDERNIQVVISAGGVMGMGDKEVAVPLDQLSYRDGKLHISATEDELKAKPEYQSEQYVELEPTDRPISEFSAFETDESKSRSVTPSSPATTTPGAGDTMRSPSTPDATRGQDTSPTDRGTTTR</sequence>
<feature type="compositionally biased region" description="Low complexity" evidence="1">
    <location>
        <begin position="176"/>
        <end position="188"/>
    </location>
</feature>
<evidence type="ECO:0000256" key="2">
    <source>
        <dbReference type="SAM" id="SignalP"/>
    </source>
</evidence>
<organism evidence="4 5">
    <name type="scientific">Aromatoleum buckelii</name>
    <dbReference type="NCBI Taxonomy" id="200254"/>
    <lineage>
        <taxon>Bacteria</taxon>
        <taxon>Pseudomonadati</taxon>
        <taxon>Pseudomonadota</taxon>
        <taxon>Betaproteobacteria</taxon>
        <taxon>Rhodocyclales</taxon>
        <taxon>Rhodocyclaceae</taxon>
        <taxon>Aromatoleum</taxon>
    </lineage>
</organism>
<name>A0ABX1N533_9RHOO</name>
<feature type="compositionally biased region" description="Polar residues" evidence="1">
    <location>
        <begin position="192"/>
        <end position="215"/>
    </location>
</feature>
<dbReference type="SUPFAM" id="SSF50346">
    <property type="entry name" value="PRC-barrel domain"/>
    <property type="match status" value="1"/>
</dbReference>
<accession>A0ABX1N533</accession>
<proteinExistence type="predicted"/>
<dbReference type="Gene3D" id="2.30.30.240">
    <property type="entry name" value="PRC-barrel domain"/>
    <property type="match status" value="1"/>
</dbReference>
<reference evidence="4" key="1">
    <citation type="submission" date="2019-12" db="EMBL/GenBank/DDBJ databases">
        <title>Comparative genomics gives insights into the taxonomy of the Azoarcus-Aromatoleum group and reveals separate origins of nif in the plant-associated Azoarcus and non-plant-associated Aromatoleum sub-groups.</title>
        <authorList>
            <person name="Lafos M."/>
            <person name="Maluk M."/>
            <person name="Batista M."/>
            <person name="Junghare M."/>
            <person name="Carmona M."/>
            <person name="Faoro H."/>
            <person name="Cruz L.M."/>
            <person name="Battistoni F."/>
            <person name="De Souza E."/>
            <person name="Pedrosa F."/>
            <person name="Chen W.-M."/>
            <person name="Poole P.S."/>
            <person name="Dixon R.A."/>
            <person name="James E.K."/>
        </authorList>
    </citation>
    <scope>NUCLEOTIDE SEQUENCE</scope>
    <source>
        <strain evidence="4">U120</strain>
    </source>
</reference>
<feature type="compositionally biased region" description="Polar residues" evidence="1">
    <location>
        <begin position="32"/>
        <end position="43"/>
    </location>
</feature>
<feature type="region of interest" description="Disordered" evidence="1">
    <location>
        <begin position="147"/>
        <end position="215"/>
    </location>
</feature>
<evidence type="ECO:0000259" key="3">
    <source>
        <dbReference type="Pfam" id="PF05239"/>
    </source>
</evidence>
<feature type="signal peptide" evidence="2">
    <location>
        <begin position="1"/>
        <end position="24"/>
    </location>
</feature>
<dbReference type="PANTHER" id="PTHR36505:SF1">
    <property type="entry name" value="BLR1072 PROTEIN"/>
    <property type="match status" value="1"/>
</dbReference>
<dbReference type="EMBL" id="WTVH01000028">
    <property type="protein sequence ID" value="NMF94379.1"/>
    <property type="molecule type" value="Genomic_DNA"/>
</dbReference>
<feature type="chain" id="PRO_5047465464" description="PRC-barrel domain-containing protein" evidence="2">
    <location>
        <begin position="25"/>
        <end position="215"/>
    </location>
</feature>
<protein>
    <recommendedName>
        <fullName evidence="3">PRC-barrel domain-containing protein</fullName>
    </recommendedName>
</protein>
<dbReference type="Proteomes" id="UP000601990">
    <property type="component" value="Unassembled WGS sequence"/>
</dbReference>
<evidence type="ECO:0000313" key="4">
    <source>
        <dbReference type="EMBL" id="NMF94379.1"/>
    </source>
</evidence>
<dbReference type="PANTHER" id="PTHR36505">
    <property type="entry name" value="BLR1072 PROTEIN"/>
    <property type="match status" value="1"/>
</dbReference>
<gene>
    <name evidence="4" type="ORF">GO608_13705</name>
</gene>
<comment type="caution">
    <text evidence="4">The sequence shown here is derived from an EMBL/GenBank/DDBJ whole genome shotgun (WGS) entry which is preliminary data.</text>
</comment>
<feature type="domain" description="PRC-barrel" evidence="3">
    <location>
        <begin position="68"/>
        <end position="138"/>
    </location>
</feature>
<dbReference type="InterPro" id="IPR011033">
    <property type="entry name" value="PRC_barrel-like_sf"/>
</dbReference>